<dbReference type="PANTHER" id="PTHR43017">
    <property type="entry name" value="GALACTOSIDE O-ACETYLTRANSFERASE"/>
    <property type="match status" value="1"/>
</dbReference>
<dbReference type="EMBL" id="BAEG01000077">
    <property type="protein sequence ID" value="GAB14819.1"/>
    <property type="molecule type" value="Genomic_DNA"/>
</dbReference>
<dbReference type="InterPro" id="IPR011004">
    <property type="entry name" value="Trimer_LpxA-like_sf"/>
</dbReference>
<dbReference type="STRING" id="1077972.ARGLB_077_00360"/>
<keyword evidence="8" id="KW-1185">Reference proteome</keyword>
<organism evidence="7 8">
    <name type="scientific">Arthrobacter globiformis (strain ATCC 8010 / DSM 20124 / JCM 1332 / NBRC 12137 / NCIMB 8907 / NRRL B-2979 / 168)</name>
    <dbReference type="NCBI Taxonomy" id="1077972"/>
    <lineage>
        <taxon>Bacteria</taxon>
        <taxon>Bacillati</taxon>
        <taxon>Actinomycetota</taxon>
        <taxon>Actinomycetes</taxon>
        <taxon>Micrococcales</taxon>
        <taxon>Micrococcaceae</taxon>
        <taxon>Arthrobacter</taxon>
    </lineage>
</organism>
<dbReference type="SMART" id="SM01266">
    <property type="entry name" value="Mac"/>
    <property type="match status" value="1"/>
</dbReference>
<evidence type="ECO:0000256" key="1">
    <source>
        <dbReference type="ARBA" id="ARBA00007274"/>
    </source>
</evidence>
<evidence type="ECO:0000256" key="5">
    <source>
        <dbReference type="RuleBase" id="RU367021"/>
    </source>
</evidence>
<keyword evidence="4 5" id="KW-0012">Acyltransferase</keyword>
<dbReference type="Proteomes" id="UP000003828">
    <property type="component" value="Unassembled WGS sequence"/>
</dbReference>
<dbReference type="FunFam" id="2.160.10.10:FF:000025">
    <property type="entry name" value="Hexapeptide-repeat containing-acetyltransferase"/>
    <property type="match status" value="1"/>
</dbReference>
<dbReference type="SUPFAM" id="SSF51161">
    <property type="entry name" value="Trimeric LpxA-like enzymes"/>
    <property type="match status" value="1"/>
</dbReference>
<dbReference type="GO" id="GO:0008870">
    <property type="term" value="F:galactoside O-acetyltransferase activity"/>
    <property type="evidence" value="ECO:0007669"/>
    <property type="project" value="TreeGrafter"/>
</dbReference>
<gene>
    <name evidence="7" type="primary">maa</name>
    <name evidence="7" type="ORF">ARGLB_077_00360</name>
</gene>
<feature type="domain" description="Maltose/galactoside acetyltransferase" evidence="6">
    <location>
        <begin position="8"/>
        <end position="59"/>
    </location>
</feature>
<proteinExistence type="inferred from homology"/>
<evidence type="ECO:0000313" key="8">
    <source>
        <dbReference type="Proteomes" id="UP000003828"/>
    </source>
</evidence>
<evidence type="ECO:0000256" key="2">
    <source>
        <dbReference type="ARBA" id="ARBA00022679"/>
    </source>
</evidence>
<dbReference type="Gene3D" id="2.160.10.10">
    <property type="entry name" value="Hexapeptide repeat proteins"/>
    <property type="match status" value="1"/>
</dbReference>
<evidence type="ECO:0000313" key="7">
    <source>
        <dbReference type="EMBL" id="GAB14819.1"/>
    </source>
</evidence>
<evidence type="ECO:0000259" key="6">
    <source>
        <dbReference type="SMART" id="SM01266"/>
    </source>
</evidence>
<evidence type="ECO:0000256" key="3">
    <source>
        <dbReference type="ARBA" id="ARBA00022737"/>
    </source>
</evidence>
<reference evidence="7 8" key="1">
    <citation type="submission" date="2011-12" db="EMBL/GenBank/DDBJ databases">
        <title>Whole genome shotgun sequence of Arthrobacter globiformis NBRC 12137.</title>
        <authorList>
            <person name="Miyazawa S."/>
            <person name="Hosoyama A."/>
            <person name="Tsuchikane K."/>
            <person name="Katsumata H."/>
            <person name="Yamazaki S."/>
            <person name="Fujita N."/>
        </authorList>
    </citation>
    <scope>NUCLEOTIDE SEQUENCE [LARGE SCALE GENOMIC DNA]</scope>
    <source>
        <strain evidence="7 8">NBRC 12137</strain>
    </source>
</reference>
<dbReference type="InterPro" id="IPR039369">
    <property type="entry name" value="LacA-like"/>
</dbReference>
<dbReference type="InterPro" id="IPR024688">
    <property type="entry name" value="Mac_dom"/>
</dbReference>
<dbReference type="EC" id="2.3.1.-" evidence="5"/>
<comment type="caution">
    <text evidence="7">The sequence shown here is derived from an EMBL/GenBank/DDBJ whole genome shotgun (WGS) entry which is preliminary data.</text>
</comment>
<dbReference type="Pfam" id="PF12464">
    <property type="entry name" value="Mac"/>
    <property type="match status" value="1"/>
</dbReference>
<dbReference type="RefSeq" id="WP_003803673.1">
    <property type="nucleotide sequence ID" value="NZ_BAEG01000077.1"/>
</dbReference>
<evidence type="ECO:0000256" key="4">
    <source>
        <dbReference type="ARBA" id="ARBA00023315"/>
    </source>
</evidence>
<dbReference type="eggNOG" id="COG0110">
    <property type="taxonomic scope" value="Bacteria"/>
</dbReference>
<dbReference type="Pfam" id="PF00132">
    <property type="entry name" value="Hexapep"/>
    <property type="match status" value="1"/>
</dbReference>
<protein>
    <recommendedName>
        <fullName evidence="5">Acetyltransferase</fullName>
        <ecNumber evidence="5">2.3.1.-</ecNumber>
    </recommendedName>
</protein>
<sequence>MLTEMQKYEAGLPFSFLDPEVATMKEHALRLCRAFNEVDTADLPGQIAIIRELFGACGERVYIQPPFNCDVGANISVGEDFLANYNVKILDVGEVRIGDYCMIGPNTVISTVNHPLSPRERRQKISILKSVVIGNDVWIGANCTILPGVTIGSNVVIAAGAVVTKDLPSNCIAAGVPARVTRHSLPDDTDMPCSDSP</sequence>
<dbReference type="PANTHER" id="PTHR43017:SF1">
    <property type="entry name" value="ACETYLTRANSFERASE YJL218W-RELATED"/>
    <property type="match status" value="1"/>
</dbReference>
<dbReference type="AlphaFoldDB" id="H0QPR8"/>
<keyword evidence="3" id="KW-0677">Repeat</keyword>
<dbReference type="InterPro" id="IPR001451">
    <property type="entry name" value="Hexapep"/>
</dbReference>
<accession>H0QPR8</accession>
<keyword evidence="2 5" id="KW-0808">Transferase</keyword>
<dbReference type="CDD" id="cd03357">
    <property type="entry name" value="LbH_MAT_GAT"/>
    <property type="match status" value="1"/>
</dbReference>
<name>H0QPR8_ARTG1</name>
<comment type="similarity">
    <text evidence="1 5">Belongs to the transferase hexapeptide repeat family.</text>
</comment>